<evidence type="ECO:0000256" key="2">
    <source>
        <dbReference type="ARBA" id="ARBA00022801"/>
    </source>
</evidence>
<sequence length="458" mass="49226">MWELKPTLHKELQTSSCAVLPRRGIFSPASSFNCAPPKAMLLTRLLGVAALARCAASSSDAQLPLGDSATAPSSKYPTEADDDAPAWRNSFLDLHRSIVEISSISGTEADVGQYLFDYLLQKGYSVEKQKVQSRKNTDKSKGRFNVLAWRGDSRTLQSKVLVTSHIDVVPPHIPYGIEDGKVNKDTKIWGRGSVDAKASVVAQIQALENLLKEGKVEEDDVSLLFVVGEEDQGDGMHTFSESLLEANPPQSFNAVIFGEPTENKLACGHKGGVFGNITAKGVAGHSGYPWLGKSANNLMIRALARVLETDLGSDETFGNTTVNIGRFDGGVAANVIPDHAFVGIAVRVAIGPQKTGGDIVQARIQAILDEVDEDAFTMTISHNYGVVEANCEVNGFETAVMNYGTDIPNLKGNHTRYLYGPGSILVAHGDNESLTVGDLETAVDGFERLILHTLKESS</sequence>
<evidence type="ECO:0000256" key="1">
    <source>
        <dbReference type="ARBA" id="ARBA00006247"/>
    </source>
</evidence>
<evidence type="ECO:0000313" key="7">
    <source>
        <dbReference type="Proteomes" id="UP000689129"/>
    </source>
</evidence>
<keyword evidence="3" id="KW-0862">Zinc</keyword>
<evidence type="ECO:0000256" key="3">
    <source>
        <dbReference type="ARBA" id="ARBA00022833"/>
    </source>
</evidence>
<dbReference type="PROSITE" id="PS00758">
    <property type="entry name" value="ARGE_DAPE_CPG2_1"/>
    <property type="match status" value="1"/>
</dbReference>
<feature type="region of interest" description="Disordered" evidence="4">
    <location>
        <begin position="61"/>
        <end position="82"/>
    </location>
</feature>
<comment type="caution">
    <text evidence="6">The sequence shown here is derived from an EMBL/GenBank/DDBJ whole genome shotgun (WGS) entry which is preliminary data.</text>
</comment>
<reference evidence="6" key="1">
    <citation type="journal article" date="2021" name="Mol. Plant Pathol.">
        <title>A 20-kb lineage-specific genomic region tames virulence in pathogenic amphidiploid Verticillium longisporum.</title>
        <authorList>
            <person name="Harting R."/>
            <person name="Starke J."/>
            <person name="Kusch H."/>
            <person name="Poggeler S."/>
            <person name="Maurus I."/>
            <person name="Schluter R."/>
            <person name="Landesfeind M."/>
            <person name="Bulla I."/>
            <person name="Nowrousian M."/>
            <person name="de Jonge R."/>
            <person name="Stahlhut G."/>
            <person name="Hoff K.J."/>
            <person name="Asshauer K.P."/>
            <person name="Thurmer A."/>
            <person name="Stanke M."/>
            <person name="Daniel R."/>
            <person name="Morgenstern B."/>
            <person name="Thomma B.P.H.J."/>
            <person name="Kronstad J.W."/>
            <person name="Braus-Stromeyer S.A."/>
            <person name="Braus G.H."/>
        </authorList>
    </citation>
    <scope>NUCLEOTIDE SEQUENCE</scope>
    <source>
        <strain evidence="6">Vl32</strain>
    </source>
</reference>
<dbReference type="GO" id="GO:0016787">
    <property type="term" value="F:hydrolase activity"/>
    <property type="evidence" value="ECO:0007669"/>
    <property type="project" value="UniProtKB-KW"/>
</dbReference>
<dbReference type="OrthoDB" id="3064516at2759"/>
<dbReference type="EMBL" id="JAEMWZ010000394">
    <property type="protein sequence ID" value="KAG7119633.1"/>
    <property type="molecule type" value="Genomic_DNA"/>
</dbReference>
<protein>
    <submittedName>
        <fullName evidence="6">Peptidase M20 domain-containing protein like</fullName>
    </submittedName>
</protein>
<dbReference type="PANTHER" id="PTHR43808">
    <property type="entry name" value="ACETYLORNITHINE DEACETYLASE"/>
    <property type="match status" value="1"/>
</dbReference>
<evidence type="ECO:0000256" key="4">
    <source>
        <dbReference type="SAM" id="MobiDB-lite"/>
    </source>
</evidence>
<dbReference type="InterPro" id="IPR050072">
    <property type="entry name" value="Peptidase_M20A"/>
</dbReference>
<dbReference type="InterPro" id="IPR001261">
    <property type="entry name" value="ArgE/DapE_CS"/>
</dbReference>
<gene>
    <name evidence="6" type="ORF">HYQ45_014918</name>
</gene>
<accession>A0A8I3ALB5</accession>
<dbReference type="InterPro" id="IPR011650">
    <property type="entry name" value="Peptidase_M20_dimer"/>
</dbReference>
<feature type="domain" description="Peptidase M20 dimerisation" evidence="5">
    <location>
        <begin position="268"/>
        <end position="372"/>
    </location>
</feature>
<evidence type="ECO:0000313" key="6">
    <source>
        <dbReference type="EMBL" id="KAG7119633.1"/>
    </source>
</evidence>
<dbReference type="PANTHER" id="PTHR43808:SF30">
    <property type="entry name" value="ACETYLORNITHINE DEACETYLASE"/>
    <property type="match status" value="1"/>
</dbReference>
<dbReference type="Pfam" id="PF07687">
    <property type="entry name" value="M20_dimer"/>
    <property type="match status" value="1"/>
</dbReference>
<dbReference type="AlphaFoldDB" id="A0A8I3ALB5"/>
<dbReference type="Proteomes" id="UP000689129">
    <property type="component" value="Unassembled WGS sequence"/>
</dbReference>
<evidence type="ECO:0000259" key="5">
    <source>
        <dbReference type="Pfam" id="PF07687"/>
    </source>
</evidence>
<proteinExistence type="inferred from homology"/>
<name>A0A8I3ALB5_VERLO</name>
<organism evidence="6 7">
    <name type="scientific">Verticillium longisporum</name>
    <name type="common">Verticillium dahliae var. longisporum</name>
    <dbReference type="NCBI Taxonomy" id="100787"/>
    <lineage>
        <taxon>Eukaryota</taxon>
        <taxon>Fungi</taxon>
        <taxon>Dikarya</taxon>
        <taxon>Ascomycota</taxon>
        <taxon>Pezizomycotina</taxon>
        <taxon>Sordariomycetes</taxon>
        <taxon>Hypocreomycetidae</taxon>
        <taxon>Glomerellales</taxon>
        <taxon>Plectosphaerellaceae</taxon>
        <taxon>Verticillium</taxon>
    </lineage>
</organism>
<dbReference type="InterPro" id="IPR002933">
    <property type="entry name" value="Peptidase_M20"/>
</dbReference>
<dbReference type="Pfam" id="PF01546">
    <property type="entry name" value="Peptidase_M20"/>
    <property type="match status" value="1"/>
</dbReference>
<keyword evidence="2" id="KW-0378">Hydrolase</keyword>
<dbReference type="CDD" id="cd05652">
    <property type="entry name" value="M20_ArgE_DapE-like_fungal"/>
    <property type="match status" value="1"/>
</dbReference>
<comment type="similarity">
    <text evidence="1">Belongs to the peptidase M20A family.</text>
</comment>